<sequence length="316" mass="36630">MFCRYDLSFFSTYGGLTQVFPKSNLTEFQEETDTWKAKYFRRALDTEQYIYSVPYSPTMRTDNDTVPQIRVVKSVSMPVTVSGQSMKFKPAVVGAYLDHKTLVEMMEFATDSDEYYGCKDSHKVQCYLLDDGAFLVATNQDNKQIGQFFRDVDIEIMVELYNKTYDRLEQYDFQGSCKIISDNSSNAGISNFRIPSINLLFDLLTVNWWNSIWTWDFFAKRLKYSNLLFVMAYPADCPVCNEGIDVSLIQEPKEDAGPDFCHMTPRYRQNPEKCYDFNKDENDVDCSGPYSRPVSKTLIIVASLITLFMSWFVTPR</sequence>
<proteinExistence type="predicted"/>
<gene>
    <name evidence="2" type="ORF">KUTeg_020415</name>
</gene>
<evidence type="ECO:0000313" key="2">
    <source>
        <dbReference type="EMBL" id="KAJ8301428.1"/>
    </source>
</evidence>
<dbReference type="InterPro" id="IPR051173">
    <property type="entry name" value="Ca_channel_alpha-2/delta"/>
</dbReference>
<protein>
    <recommendedName>
        <fullName evidence="1">Voltage-dependent calcium channel alpha-2/delta subunit conserved region domain-containing protein</fullName>
    </recommendedName>
</protein>
<evidence type="ECO:0000313" key="3">
    <source>
        <dbReference type="Proteomes" id="UP001217089"/>
    </source>
</evidence>
<evidence type="ECO:0000259" key="1">
    <source>
        <dbReference type="Pfam" id="PF08473"/>
    </source>
</evidence>
<accession>A0ABQ9E7T8</accession>
<comment type="caution">
    <text evidence="2">The sequence shown here is derived from an EMBL/GenBank/DDBJ whole genome shotgun (WGS) entry which is preliminary data.</text>
</comment>
<keyword evidence="3" id="KW-1185">Reference proteome</keyword>
<dbReference type="PANTHER" id="PTHR10166:SF67">
    <property type="entry name" value="VWFA DOMAIN-CONTAINING PROTEIN"/>
    <property type="match status" value="1"/>
</dbReference>
<dbReference type="EMBL" id="JARBDR010000918">
    <property type="protein sequence ID" value="KAJ8301428.1"/>
    <property type="molecule type" value="Genomic_DNA"/>
</dbReference>
<name>A0ABQ9E7T8_TEGGR</name>
<dbReference type="Pfam" id="PF08473">
    <property type="entry name" value="VGCC_alpha2"/>
    <property type="match status" value="1"/>
</dbReference>
<dbReference type="Proteomes" id="UP001217089">
    <property type="component" value="Unassembled WGS sequence"/>
</dbReference>
<dbReference type="PANTHER" id="PTHR10166">
    <property type="entry name" value="VOLTAGE-DEPENDENT CALCIUM CHANNEL SUBUNIT ALPHA-2/DELTA-RELATED"/>
    <property type="match status" value="1"/>
</dbReference>
<reference evidence="2 3" key="1">
    <citation type="submission" date="2022-12" db="EMBL/GenBank/DDBJ databases">
        <title>Chromosome-level genome of Tegillarca granosa.</title>
        <authorList>
            <person name="Kim J."/>
        </authorList>
    </citation>
    <scope>NUCLEOTIDE SEQUENCE [LARGE SCALE GENOMIC DNA]</scope>
    <source>
        <strain evidence="2">Teg-2019</strain>
        <tissue evidence="2">Adductor muscle</tissue>
    </source>
</reference>
<dbReference type="InterPro" id="IPR013680">
    <property type="entry name" value="VDCC_a2/dsu"/>
</dbReference>
<feature type="domain" description="Voltage-dependent calcium channel alpha-2/delta subunit conserved region" evidence="1">
    <location>
        <begin position="9"/>
        <end position="217"/>
    </location>
</feature>
<organism evidence="2 3">
    <name type="scientific">Tegillarca granosa</name>
    <name type="common">Malaysian cockle</name>
    <name type="synonym">Anadara granosa</name>
    <dbReference type="NCBI Taxonomy" id="220873"/>
    <lineage>
        <taxon>Eukaryota</taxon>
        <taxon>Metazoa</taxon>
        <taxon>Spiralia</taxon>
        <taxon>Lophotrochozoa</taxon>
        <taxon>Mollusca</taxon>
        <taxon>Bivalvia</taxon>
        <taxon>Autobranchia</taxon>
        <taxon>Pteriomorphia</taxon>
        <taxon>Arcoida</taxon>
        <taxon>Arcoidea</taxon>
        <taxon>Arcidae</taxon>
        <taxon>Tegillarca</taxon>
    </lineage>
</organism>